<comment type="similarity">
    <text evidence="1">Belongs to the HyuE racemase family.</text>
</comment>
<protein>
    <submittedName>
        <fullName evidence="2">Asp/Glu/hydantoin racemase</fullName>
    </submittedName>
</protein>
<dbReference type="InterPro" id="IPR052186">
    <property type="entry name" value="Hydantoin_racemase-like"/>
</dbReference>
<dbReference type="Proteomes" id="UP001180487">
    <property type="component" value="Unassembled WGS sequence"/>
</dbReference>
<gene>
    <name evidence="2" type="ORF">J2X19_003488</name>
</gene>
<accession>A0ABU2CBS8</accession>
<keyword evidence="3" id="KW-1185">Reference proteome</keyword>
<proteinExistence type="inferred from homology"/>
<comment type="caution">
    <text evidence="2">The sequence shown here is derived from an EMBL/GenBank/DDBJ whole genome shotgun (WGS) entry which is preliminary data.</text>
</comment>
<dbReference type="PANTHER" id="PTHR28047:SF5">
    <property type="entry name" value="PROTEIN DCG1"/>
    <property type="match status" value="1"/>
</dbReference>
<dbReference type="Gene3D" id="3.40.50.12500">
    <property type="match status" value="1"/>
</dbReference>
<evidence type="ECO:0000313" key="2">
    <source>
        <dbReference type="EMBL" id="MDR7378794.1"/>
    </source>
</evidence>
<dbReference type="InterPro" id="IPR015942">
    <property type="entry name" value="Asp/Glu/hydantoin_racemase"/>
</dbReference>
<dbReference type="EMBL" id="JAVDXT010000003">
    <property type="protein sequence ID" value="MDR7378794.1"/>
    <property type="molecule type" value="Genomic_DNA"/>
</dbReference>
<dbReference type="RefSeq" id="WP_310375068.1">
    <property type="nucleotide sequence ID" value="NZ_JAVDXT010000003.1"/>
</dbReference>
<name>A0ABU2CBS8_9BURK</name>
<evidence type="ECO:0000313" key="3">
    <source>
        <dbReference type="Proteomes" id="UP001180487"/>
    </source>
</evidence>
<organism evidence="2 3">
    <name type="scientific">Rhodoferax ferrireducens</name>
    <dbReference type="NCBI Taxonomy" id="192843"/>
    <lineage>
        <taxon>Bacteria</taxon>
        <taxon>Pseudomonadati</taxon>
        <taxon>Pseudomonadota</taxon>
        <taxon>Betaproteobacteria</taxon>
        <taxon>Burkholderiales</taxon>
        <taxon>Comamonadaceae</taxon>
        <taxon>Rhodoferax</taxon>
    </lineage>
</organism>
<dbReference type="InterPro" id="IPR053714">
    <property type="entry name" value="Iso_Racemase_Enz_sf"/>
</dbReference>
<dbReference type="PANTHER" id="PTHR28047">
    <property type="entry name" value="PROTEIN DCG1"/>
    <property type="match status" value="1"/>
</dbReference>
<dbReference type="Pfam" id="PF01177">
    <property type="entry name" value="Asp_Glu_race"/>
    <property type="match status" value="1"/>
</dbReference>
<reference evidence="2 3" key="1">
    <citation type="submission" date="2023-07" db="EMBL/GenBank/DDBJ databases">
        <title>Sorghum-associated microbial communities from plants grown in Nebraska, USA.</title>
        <authorList>
            <person name="Schachtman D."/>
        </authorList>
    </citation>
    <scope>NUCLEOTIDE SEQUENCE [LARGE SCALE GENOMIC DNA]</scope>
    <source>
        <strain evidence="2 3">BE313</strain>
    </source>
</reference>
<evidence type="ECO:0000256" key="1">
    <source>
        <dbReference type="ARBA" id="ARBA00038414"/>
    </source>
</evidence>
<sequence>MRHLLVINPNTSDSVTALLRTHMLQASAPDVAVHTTTARFGARYISSETSYAVAAHATLDAWAAWQADGGPTPDAVLIACFGDPGLLALRECSPAPVTGLAEAAFFEAAQHGRFAVVTGGAAWKPMLQRLAHSLGYADSLVHIHTVEATGAELAADPVAALALLAAACRSVAEQHDVQAVILGGAGLAGMAAQLQNQVRVPVIDSVLAGIRQAQAAPAAGAGPATLDGAWTGLSPELMALASR</sequence>